<reference evidence="1" key="1">
    <citation type="submission" date="2020-10" db="EMBL/GenBank/DDBJ databases">
        <authorList>
            <person name="Gilroy R."/>
        </authorList>
    </citation>
    <scope>NUCLEOTIDE SEQUENCE</scope>
    <source>
        <strain evidence="1">ChiSjej1B19-3389</strain>
    </source>
</reference>
<reference evidence="1" key="2">
    <citation type="journal article" date="2021" name="PeerJ">
        <title>Extensive microbial diversity within the chicken gut microbiome revealed by metagenomics and culture.</title>
        <authorList>
            <person name="Gilroy R."/>
            <person name="Ravi A."/>
            <person name="Getino M."/>
            <person name="Pursley I."/>
            <person name="Horton D.L."/>
            <person name="Alikhan N.F."/>
            <person name="Baker D."/>
            <person name="Gharbi K."/>
            <person name="Hall N."/>
            <person name="Watson M."/>
            <person name="Adriaenssens E.M."/>
            <person name="Foster-Nyarko E."/>
            <person name="Jarju S."/>
            <person name="Secka A."/>
            <person name="Antonio M."/>
            <person name="Oren A."/>
            <person name="Chaudhuri R.R."/>
            <person name="La Ragione R."/>
            <person name="Hildebrand F."/>
            <person name="Pallen M.J."/>
        </authorList>
    </citation>
    <scope>NUCLEOTIDE SEQUENCE</scope>
    <source>
        <strain evidence="1">ChiSjej1B19-3389</strain>
    </source>
</reference>
<dbReference type="AlphaFoldDB" id="A0A9D0ZKP9"/>
<name>A0A9D0ZKP9_9FIRM</name>
<dbReference type="EMBL" id="DVFW01000042">
    <property type="protein sequence ID" value="HIQ81211.1"/>
    <property type="molecule type" value="Genomic_DNA"/>
</dbReference>
<protein>
    <recommendedName>
        <fullName evidence="3">DUF2313 domain-containing protein</fullName>
    </recommendedName>
</protein>
<evidence type="ECO:0000313" key="1">
    <source>
        <dbReference type="EMBL" id="HIQ81211.1"/>
    </source>
</evidence>
<gene>
    <name evidence="1" type="ORF">IAD32_08030</name>
</gene>
<proteinExistence type="predicted"/>
<evidence type="ECO:0000313" key="2">
    <source>
        <dbReference type="Proteomes" id="UP000886787"/>
    </source>
</evidence>
<organism evidence="1 2">
    <name type="scientific">Candidatus Scatavimonas merdigallinarum</name>
    <dbReference type="NCBI Taxonomy" id="2840914"/>
    <lineage>
        <taxon>Bacteria</taxon>
        <taxon>Bacillati</taxon>
        <taxon>Bacillota</taxon>
        <taxon>Clostridia</taxon>
        <taxon>Eubacteriales</taxon>
        <taxon>Oscillospiraceae</taxon>
        <taxon>Oscillospiraceae incertae sedis</taxon>
        <taxon>Candidatus Scatavimonas</taxon>
    </lineage>
</organism>
<sequence length="188" mass="21098">MGAVASMIQKLAPLGVYALQQNSAVYKELCAYAAALDILEATLLQAQQECFICTAQSYGLSHREINIGPVREELTLEKRREMLLSRAALKQDDFNRSGVEQMLSALGLEFTLFELPHQQTLHIDCKGSYTQAQRKWISSQAIAQLPAHLDVLLDFRNLQWSTIDAKNLTFASMDAKAMTWKQIESYGV</sequence>
<evidence type="ECO:0008006" key="3">
    <source>
        <dbReference type="Google" id="ProtNLM"/>
    </source>
</evidence>
<accession>A0A9D0ZKP9</accession>
<dbReference type="Proteomes" id="UP000886787">
    <property type="component" value="Unassembled WGS sequence"/>
</dbReference>
<comment type="caution">
    <text evidence="1">The sequence shown here is derived from an EMBL/GenBank/DDBJ whole genome shotgun (WGS) entry which is preliminary data.</text>
</comment>